<gene>
    <name evidence="2" type="ORF">Psch_00910</name>
</gene>
<keyword evidence="3" id="KW-1185">Reference proteome</keyword>
<protein>
    <submittedName>
        <fullName evidence="2">Cupin domain protein</fullName>
    </submittedName>
</protein>
<dbReference type="RefSeq" id="WP_190239277.1">
    <property type="nucleotide sequence ID" value="NZ_QFGA01000001.1"/>
</dbReference>
<sequence>MMSGDYHFVERILAGKIGYLGQEDLVVEDLEWYPHAKFKGVFQKNMVKGDTNGGKFSCHLVKIEDGFEIGDHIHEGRWELHEVVGGTGLGYMAGRKIVYEPGVTVVVPDSVEHKIVANRGDVYILAKFIPALI</sequence>
<dbReference type="Gene3D" id="2.60.120.10">
    <property type="entry name" value="Jelly Rolls"/>
    <property type="match status" value="1"/>
</dbReference>
<name>A0A4Y7RF01_9FIRM</name>
<dbReference type="InterPro" id="IPR011051">
    <property type="entry name" value="RmlC_Cupin_sf"/>
</dbReference>
<evidence type="ECO:0000259" key="1">
    <source>
        <dbReference type="Pfam" id="PF07883"/>
    </source>
</evidence>
<organism evidence="2 3">
    <name type="scientific">Pelotomaculum schinkii</name>
    <dbReference type="NCBI Taxonomy" id="78350"/>
    <lineage>
        <taxon>Bacteria</taxon>
        <taxon>Bacillati</taxon>
        <taxon>Bacillota</taxon>
        <taxon>Clostridia</taxon>
        <taxon>Eubacteriales</taxon>
        <taxon>Desulfotomaculaceae</taxon>
        <taxon>Pelotomaculum</taxon>
    </lineage>
</organism>
<evidence type="ECO:0000313" key="2">
    <source>
        <dbReference type="EMBL" id="TEB07359.1"/>
    </source>
</evidence>
<dbReference type="AlphaFoldDB" id="A0A4Y7RF01"/>
<dbReference type="InterPro" id="IPR013096">
    <property type="entry name" value="Cupin_2"/>
</dbReference>
<dbReference type="SUPFAM" id="SSF51182">
    <property type="entry name" value="RmlC-like cupins"/>
    <property type="match status" value="1"/>
</dbReference>
<evidence type="ECO:0000313" key="3">
    <source>
        <dbReference type="Proteomes" id="UP000298324"/>
    </source>
</evidence>
<accession>A0A4Y7RF01</accession>
<dbReference type="Proteomes" id="UP000298324">
    <property type="component" value="Unassembled WGS sequence"/>
</dbReference>
<dbReference type="EMBL" id="QFGA01000001">
    <property type="protein sequence ID" value="TEB07359.1"/>
    <property type="molecule type" value="Genomic_DNA"/>
</dbReference>
<dbReference type="InterPro" id="IPR014710">
    <property type="entry name" value="RmlC-like_jellyroll"/>
</dbReference>
<feature type="domain" description="Cupin type-2" evidence="1">
    <location>
        <begin position="60"/>
        <end position="121"/>
    </location>
</feature>
<proteinExistence type="predicted"/>
<dbReference type="Pfam" id="PF07883">
    <property type="entry name" value="Cupin_2"/>
    <property type="match status" value="1"/>
</dbReference>
<reference evidence="2 3" key="1">
    <citation type="journal article" date="2018" name="Environ. Microbiol.">
        <title>Novel energy conservation strategies and behaviour of Pelotomaculum schinkii driving syntrophic propionate catabolism.</title>
        <authorList>
            <person name="Hidalgo-Ahumada C.A.P."/>
            <person name="Nobu M.K."/>
            <person name="Narihiro T."/>
            <person name="Tamaki H."/>
            <person name="Liu W.T."/>
            <person name="Kamagata Y."/>
            <person name="Stams A.J.M."/>
            <person name="Imachi H."/>
            <person name="Sousa D.Z."/>
        </authorList>
    </citation>
    <scope>NUCLEOTIDE SEQUENCE [LARGE SCALE GENOMIC DNA]</scope>
    <source>
        <strain evidence="2 3">HH</strain>
    </source>
</reference>
<comment type="caution">
    <text evidence="2">The sequence shown here is derived from an EMBL/GenBank/DDBJ whole genome shotgun (WGS) entry which is preliminary data.</text>
</comment>